<sequence>MQMHPPNAIEHRPSLPPNGGGMSCLRAGRLFAGARFEPCREMAVGGARPGLACRHGSEVARASFAALVVA</sequence>
<dbReference type="AlphaFoldDB" id="A0A1I4ZDQ7"/>
<proteinExistence type="predicted"/>
<reference evidence="1 2" key="1">
    <citation type="submission" date="2016-10" db="EMBL/GenBank/DDBJ databases">
        <authorList>
            <person name="de Groot N.N."/>
        </authorList>
    </citation>
    <scope>NUCLEOTIDE SEQUENCE [LARGE SCALE GENOMIC DNA]</scope>
    <source>
        <strain evidence="1 2">CGMCC 1.7659</strain>
    </source>
</reference>
<dbReference type="STRING" id="578942.SAMN05216289_1255"/>
<dbReference type="Proteomes" id="UP000198575">
    <property type="component" value="Unassembled WGS sequence"/>
</dbReference>
<keyword evidence="2" id="KW-1185">Reference proteome</keyword>
<dbReference type="EMBL" id="FOVF01000025">
    <property type="protein sequence ID" value="SFN48411.1"/>
    <property type="molecule type" value="Genomic_DNA"/>
</dbReference>
<protein>
    <submittedName>
        <fullName evidence="1">Uncharacterized protein</fullName>
    </submittedName>
</protein>
<accession>A0A1I4ZDQ7</accession>
<evidence type="ECO:0000313" key="1">
    <source>
        <dbReference type="EMBL" id="SFN48411.1"/>
    </source>
</evidence>
<evidence type="ECO:0000313" key="2">
    <source>
        <dbReference type="Proteomes" id="UP000198575"/>
    </source>
</evidence>
<organism evidence="1 2">
    <name type="scientific">Dokdonella immobilis</name>
    <dbReference type="NCBI Taxonomy" id="578942"/>
    <lineage>
        <taxon>Bacteria</taxon>
        <taxon>Pseudomonadati</taxon>
        <taxon>Pseudomonadota</taxon>
        <taxon>Gammaproteobacteria</taxon>
        <taxon>Lysobacterales</taxon>
        <taxon>Rhodanobacteraceae</taxon>
        <taxon>Dokdonella</taxon>
    </lineage>
</organism>
<name>A0A1I4ZDQ7_9GAMM</name>
<gene>
    <name evidence="1" type="ORF">SAMN05216289_1255</name>
</gene>